<evidence type="ECO:0000256" key="13">
    <source>
        <dbReference type="SAM" id="Phobius"/>
    </source>
</evidence>
<name>A0A5S6Q9T6_TRIMR</name>
<dbReference type="Proteomes" id="UP000046395">
    <property type="component" value="Unassembled WGS sequence"/>
</dbReference>
<evidence type="ECO:0000256" key="1">
    <source>
        <dbReference type="ARBA" id="ARBA00003195"/>
    </source>
</evidence>
<keyword evidence="7" id="KW-0999">Mitochondrion inner membrane</keyword>
<comment type="similarity">
    <text evidence="3">Belongs to the complex I NDUFB3 subunit family.</text>
</comment>
<reference evidence="15" key="1">
    <citation type="submission" date="2019-12" db="UniProtKB">
        <authorList>
            <consortium name="WormBaseParasite"/>
        </authorList>
    </citation>
    <scope>IDENTIFICATION</scope>
</reference>
<evidence type="ECO:0000256" key="2">
    <source>
        <dbReference type="ARBA" id="ARBA00004298"/>
    </source>
</evidence>
<keyword evidence="14" id="KW-1185">Reference proteome</keyword>
<evidence type="ECO:0000256" key="10">
    <source>
        <dbReference type="ARBA" id="ARBA00023128"/>
    </source>
</evidence>
<organism evidence="14 15">
    <name type="scientific">Trichuris muris</name>
    <name type="common">Mouse whipworm</name>
    <dbReference type="NCBI Taxonomy" id="70415"/>
    <lineage>
        <taxon>Eukaryota</taxon>
        <taxon>Metazoa</taxon>
        <taxon>Ecdysozoa</taxon>
        <taxon>Nematoda</taxon>
        <taxon>Enoplea</taxon>
        <taxon>Dorylaimia</taxon>
        <taxon>Trichinellida</taxon>
        <taxon>Trichuridae</taxon>
        <taxon>Trichuris</taxon>
    </lineage>
</organism>
<evidence type="ECO:0000256" key="9">
    <source>
        <dbReference type="ARBA" id="ARBA00022989"/>
    </source>
</evidence>
<dbReference type="WBParaSite" id="TMUE_1000004071.1">
    <property type="protein sequence ID" value="TMUE_1000004071.1"/>
    <property type="gene ID" value="WBGene00292019"/>
</dbReference>
<keyword evidence="11 13" id="KW-0472">Membrane</keyword>
<evidence type="ECO:0000256" key="11">
    <source>
        <dbReference type="ARBA" id="ARBA00023136"/>
    </source>
</evidence>
<evidence type="ECO:0000256" key="4">
    <source>
        <dbReference type="ARBA" id="ARBA00022448"/>
    </source>
</evidence>
<comment type="function">
    <text evidence="1">Accessory subunit of the mitochondrial membrane respiratory chain NADH dehydrogenase (Complex I), that is believed not to be involved in catalysis. Complex I functions in the transfer of electrons from NADH to the respiratory chain. The immediate electron acceptor for the enzyme is believed to be ubiquinone.</text>
</comment>
<keyword evidence="5" id="KW-0679">Respiratory chain</keyword>
<evidence type="ECO:0000256" key="8">
    <source>
        <dbReference type="ARBA" id="ARBA00022982"/>
    </source>
</evidence>
<dbReference type="GO" id="GO:0022900">
    <property type="term" value="P:electron transport chain"/>
    <property type="evidence" value="ECO:0007669"/>
    <property type="project" value="InterPro"/>
</dbReference>
<feature type="compositionally biased region" description="Basic and acidic residues" evidence="12">
    <location>
        <begin position="1"/>
        <end position="14"/>
    </location>
</feature>
<keyword evidence="8" id="KW-0249">Electron transport</keyword>
<accession>A0A5S6Q9T6</accession>
<dbReference type="InterPro" id="IPR012576">
    <property type="entry name" value="NDUFB3"/>
</dbReference>
<evidence type="ECO:0000256" key="6">
    <source>
        <dbReference type="ARBA" id="ARBA00022692"/>
    </source>
</evidence>
<feature type="region of interest" description="Disordered" evidence="12">
    <location>
        <begin position="1"/>
        <end position="21"/>
    </location>
</feature>
<evidence type="ECO:0000256" key="12">
    <source>
        <dbReference type="SAM" id="MobiDB-lite"/>
    </source>
</evidence>
<evidence type="ECO:0000313" key="15">
    <source>
        <dbReference type="WBParaSite" id="TMUE_1000004071.1"/>
    </source>
</evidence>
<feature type="transmembrane region" description="Helical" evidence="13">
    <location>
        <begin position="69"/>
        <end position="92"/>
    </location>
</feature>
<evidence type="ECO:0000256" key="3">
    <source>
        <dbReference type="ARBA" id="ARBA00005667"/>
    </source>
</evidence>
<keyword evidence="10" id="KW-0496">Mitochondrion</keyword>
<comment type="subcellular location">
    <subcellularLocation>
        <location evidence="2">Mitochondrion inner membrane</location>
        <topology evidence="2">Single-pass membrane protein</topology>
        <orientation evidence="2">Matrix side</orientation>
    </subcellularLocation>
</comment>
<sequence length="110" mass="12595">MGGNDSGHHVHEPFEVPSYKEFTHDRGNEDYQTYLRRLSRLGLTDPWARNYVHAVDKRALSGWQKVKDLLFSGFWVGAGYAVVGIAITELYYSKRKKQQSVEAENGHTHS</sequence>
<proteinExistence type="inferred from homology"/>
<dbReference type="AlphaFoldDB" id="A0A5S6Q9T6"/>
<keyword evidence="4" id="KW-0813">Transport</keyword>
<keyword evidence="9 13" id="KW-1133">Transmembrane helix</keyword>
<protein>
    <submittedName>
        <fullName evidence="15">NADH dehydrogenase [ubiquinone] 1 beta subcomplex subunit 3</fullName>
    </submittedName>
</protein>
<dbReference type="STRING" id="70415.A0A5S6Q9T6"/>
<keyword evidence="6 13" id="KW-0812">Transmembrane</keyword>
<evidence type="ECO:0000256" key="7">
    <source>
        <dbReference type="ARBA" id="ARBA00022792"/>
    </source>
</evidence>
<evidence type="ECO:0000313" key="14">
    <source>
        <dbReference type="Proteomes" id="UP000046395"/>
    </source>
</evidence>
<dbReference type="Pfam" id="PF08122">
    <property type="entry name" value="NDUF_B12"/>
    <property type="match status" value="1"/>
</dbReference>
<dbReference type="GO" id="GO:0005743">
    <property type="term" value="C:mitochondrial inner membrane"/>
    <property type="evidence" value="ECO:0007669"/>
    <property type="project" value="UniProtKB-SubCell"/>
</dbReference>
<evidence type="ECO:0000256" key="5">
    <source>
        <dbReference type="ARBA" id="ARBA00022660"/>
    </source>
</evidence>